<dbReference type="AlphaFoldDB" id="A0A0D3KTV9"/>
<dbReference type="EnsemblProtists" id="EOD39194">
    <property type="protein sequence ID" value="EOD39194"/>
    <property type="gene ID" value="EMIHUDRAFT_439893"/>
</dbReference>
<name>A0A0D3KTV9_EMIH1</name>
<dbReference type="KEGG" id="ehx:EMIHUDRAFT_439893"/>
<dbReference type="PaxDb" id="2903-EOD39194"/>
<feature type="compositionally biased region" description="Polar residues" evidence="1">
    <location>
        <begin position="108"/>
        <end position="117"/>
    </location>
</feature>
<reference evidence="3" key="1">
    <citation type="journal article" date="2013" name="Nature">
        <title>Pan genome of the phytoplankton Emiliania underpins its global distribution.</title>
        <authorList>
            <person name="Read B.A."/>
            <person name="Kegel J."/>
            <person name="Klute M.J."/>
            <person name="Kuo A."/>
            <person name="Lefebvre S.C."/>
            <person name="Maumus F."/>
            <person name="Mayer C."/>
            <person name="Miller J."/>
            <person name="Monier A."/>
            <person name="Salamov A."/>
            <person name="Young J."/>
            <person name="Aguilar M."/>
            <person name="Claverie J.M."/>
            <person name="Frickenhaus S."/>
            <person name="Gonzalez K."/>
            <person name="Herman E.K."/>
            <person name="Lin Y.C."/>
            <person name="Napier J."/>
            <person name="Ogata H."/>
            <person name="Sarno A.F."/>
            <person name="Shmutz J."/>
            <person name="Schroeder D."/>
            <person name="de Vargas C."/>
            <person name="Verret F."/>
            <person name="von Dassow P."/>
            <person name="Valentin K."/>
            <person name="Van de Peer Y."/>
            <person name="Wheeler G."/>
            <person name="Dacks J.B."/>
            <person name="Delwiche C.F."/>
            <person name="Dyhrman S.T."/>
            <person name="Glockner G."/>
            <person name="John U."/>
            <person name="Richards T."/>
            <person name="Worden A.Z."/>
            <person name="Zhang X."/>
            <person name="Grigoriev I.V."/>
            <person name="Allen A.E."/>
            <person name="Bidle K."/>
            <person name="Borodovsky M."/>
            <person name="Bowler C."/>
            <person name="Brownlee C."/>
            <person name="Cock J.M."/>
            <person name="Elias M."/>
            <person name="Gladyshev V.N."/>
            <person name="Groth M."/>
            <person name="Guda C."/>
            <person name="Hadaegh A."/>
            <person name="Iglesias-Rodriguez M.D."/>
            <person name="Jenkins J."/>
            <person name="Jones B.M."/>
            <person name="Lawson T."/>
            <person name="Leese F."/>
            <person name="Lindquist E."/>
            <person name="Lobanov A."/>
            <person name="Lomsadze A."/>
            <person name="Malik S.B."/>
            <person name="Marsh M.E."/>
            <person name="Mackinder L."/>
            <person name="Mock T."/>
            <person name="Mueller-Roeber B."/>
            <person name="Pagarete A."/>
            <person name="Parker M."/>
            <person name="Probert I."/>
            <person name="Quesneville H."/>
            <person name="Raines C."/>
            <person name="Rensing S.A."/>
            <person name="Riano-Pachon D.M."/>
            <person name="Richier S."/>
            <person name="Rokitta S."/>
            <person name="Shiraiwa Y."/>
            <person name="Soanes D.M."/>
            <person name="van der Giezen M."/>
            <person name="Wahlund T.M."/>
            <person name="Williams B."/>
            <person name="Wilson W."/>
            <person name="Wolfe G."/>
            <person name="Wurch L.L."/>
        </authorList>
    </citation>
    <scope>NUCLEOTIDE SEQUENCE</scope>
</reference>
<dbReference type="Proteomes" id="UP000013827">
    <property type="component" value="Unassembled WGS sequence"/>
</dbReference>
<dbReference type="GeneID" id="17284464"/>
<dbReference type="HOGENOM" id="CLU_1478792_0_0_1"/>
<feature type="compositionally biased region" description="Basic and acidic residues" evidence="1">
    <location>
        <begin position="8"/>
        <end position="22"/>
    </location>
</feature>
<evidence type="ECO:0000256" key="1">
    <source>
        <dbReference type="SAM" id="MobiDB-lite"/>
    </source>
</evidence>
<dbReference type="RefSeq" id="XP_005791623.1">
    <property type="nucleotide sequence ID" value="XM_005791566.1"/>
</dbReference>
<feature type="region of interest" description="Disordered" evidence="1">
    <location>
        <begin position="1"/>
        <end position="52"/>
    </location>
</feature>
<keyword evidence="3" id="KW-1185">Reference proteome</keyword>
<protein>
    <submittedName>
        <fullName evidence="2">Uncharacterized protein</fullName>
    </submittedName>
</protein>
<feature type="compositionally biased region" description="Low complexity" evidence="1">
    <location>
        <begin position="28"/>
        <end position="45"/>
    </location>
</feature>
<evidence type="ECO:0000313" key="3">
    <source>
        <dbReference type="Proteomes" id="UP000013827"/>
    </source>
</evidence>
<feature type="region of interest" description="Disordered" evidence="1">
    <location>
        <begin position="88"/>
        <end position="124"/>
    </location>
</feature>
<sequence>MRATGCGTDHRPSRRSRADARGPRARCGRPAWRPRAALRGSALPLASPPSLPSGAWRRVCGRAERRVGRGGEQRAGCRGWRGRSLRWRSGTTSRSWRPSHGSARTRAALNSASTASRTPRARTAPLATRTPIRAVKCEERRVCTRAAPRGRRRTRPPLCPHRAVHTCRLFTLTHHSIQSFSYH</sequence>
<evidence type="ECO:0000313" key="2">
    <source>
        <dbReference type="EnsemblProtists" id="EOD39194"/>
    </source>
</evidence>
<proteinExistence type="predicted"/>
<accession>A0A0D3KTV9</accession>
<reference evidence="2" key="2">
    <citation type="submission" date="2024-10" db="UniProtKB">
        <authorList>
            <consortium name="EnsemblProtists"/>
        </authorList>
    </citation>
    <scope>IDENTIFICATION</scope>
</reference>
<organism evidence="2 3">
    <name type="scientific">Emiliania huxleyi (strain CCMP1516)</name>
    <dbReference type="NCBI Taxonomy" id="280463"/>
    <lineage>
        <taxon>Eukaryota</taxon>
        <taxon>Haptista</taxon>
        <taxon>Haptophyta</taxon>
        <taxon>Prymnesiophyceae</taxon>
        <taxon>Isochrysidales</taxon>
        <taxon>Noelaerhabdaceae</taxon>
        <taxon>Emiliania</taxon>
    </lineage>
</organism>